<accession>A0A7G3UUZ0</accession>
<feature type="region of interest" description="Disordered" evidence="1">
    <location>
        <begin position="405"/>
        <end position="462"/>
    </location>
</feature>
<dbReference type="EMBL" id="CP029159">
    <property type="protein sequence ID" value="QKM71842.1"/>
    <property type="molecule type" value="Genomic_DNA"/>
</dbReference>
<keyword evidence="6" id="KW-1185">Reference proteome</keyword>
<dbReference type="InterPro" id="IPR013552">
    <property type="entry name" value="Thioester_dom"/>
</dbReference>
<feature type="transmembrane region" description="Helical" evidence="2">
    <location>
        <begin position="471"/>
        <end position="490"/>
    </location>
</feature>
<keyword evidence="2" id="KW-0812">Transmembrane</keyword>
<gene>
    <name evidence="5" type="ORF">STSU_024115</name>
</gene>
<dbReference type="AlphaFoldDB" id="A0A7G3UUZ0"/>
<dbReference type="NCBIfam" id="NF041528">
    <property type="entry name" value="strep_LAETG"/>
    <property type="match status" value="1"/>
</dbReference>
<dbReference type="NCBIfam" id="TIGR03934">
    <property type="entry name" value="TQXA_dom"/>
    <property type="match status" value="1"/>
</dbReference>
<dbReference type="NCBIfam" id="TIGR01167">
    <property type="entry name" value="LPXTG_anchor"/>
    <property type="match status" value="1"/>
</dbReference>
<name>A0A7G3UUZ0_STRT9</name>
<evidence type="ECO:0000256" key="2">
    <source>
        <dbReference type="SAM" id="Phobius"/>
    </source>
</evidence>
<reference evidence="5 6" key="1">
    <citation type="journal article" date="2012" name="J. Bacteriol.">
        <title>Draft genome of Streptomyces tsukubaensis NRRL 18488, the producer of the clinically important immunosuppressant tacrolimus (FK506).</title>
        <authorList>
            <person name="Barreiro C."/>
            <person name="Prieto C."/>
            <person name="Sola-Landa A."/>
            <person name="Solera E."/>
            <person name="Martinez-Castro M."/>
            <person name="Perez-Redondo R."/>
            <person name="Garcia-Estrada C."/>
            <person name="Aparicio J.F."/>
            <person name="Fernandez-Martinez L.T."/>
            <person name="Santos-Aberturas J."/>
            <person name="Salehi-Najafabadi Z."/>
            <person name="Rodriguez-Garcia A."/>
            <person name="Tauch A."/>
            <person name="Martin J.F."/>
        </authorList>
    </citation>
    <scope>NUCLEOTIDE SEQUENCE [LARGE SCALE GENOMIC DNA]</scope>
    <source>
        <strain evidence="6">DSM 42081 / NBRC 108919 / NRRL 18488 / 9993</strain>
    </source>
</reference>
<evidence type="ECO:0000313" key="5">
    <source>
        <dbReference type="EMBL" id="QKM71842.1"/>
    </source>
</evidence>
<organism evidence="5 6">
    <name type="scientific">Streptomyces tsukubensis (strain DSM 42081 / NBRC 108919 / NRRL 18488 / 9993)</name>
    <dbReference type="NCBI Taxonomy" id="1114943"/>
    <lineage>
        <taxon>Bacteria</taxon>
        <taxon>Bacillati</taxon>
        <taxon>Actinomycetota</taxon>
        <taxon>Actinomycetes</taxon>
        <taxon>Kitasatosporales</taxon>
        <taxon>Streptomycetaceae</taxon>
        <taxon>Streptomyces</taxon>
    </lineage>
</organism>
<sequence length="499" mass="49941">MFSASSVSSASSAVGGRGRSAARRAAAAAVVTGLVATGALTGAGAAAATDGVQHAGGAVATLSGLKVYDTALLHTPGDKEPFKMPAGLFELTGGGGGTLKTYCIDLHNPTEDGTKYRETPWDESVLNKNPNAGKIRWILQNSFPQVDDLAALAQKAGAKPGSLTEKTAAAGTQVAIWRYSDQADVTAADPNAELLADYLQKEAKELEEPKASLAFAPLAVSGKPGTRIGPVTVTTNAAKAALQLSPDAAGIGVKVVDEAGKPLDSAVDRQKVYFEVPADAPDGTAKLNASASTTVPVGRAFTPLEGTSQTMILAGSSNSDVTAVATASWARTGPVPAVTFKENCDKNGVDVTATNKGDSPFTFTLAGAEHTVPAGGSKTVTVPVEEDQAYDITITGPDGFKETFKGVLDCKPAGQPTPKPSSEPTPNTAGGTSTGGTDGTTGTTGSTTTGTTGSSNGGDLAATGGSSATPMIAGIAIALVALGGGAVFFLRKKKTAAAE</sequence>
<evidence type="ECO:0000259" key="3">
    <source>
        <dbReference type="Pfam" id="PF05506"/>
    </source>
</evidence>
<dbReference type="Gene3D" id="1.10.150.480">
    <property type="match status" value="1"/>
</dbReference>
<feature type="compositionally biased region" description="Low complexity" evidence="1">
    <location>
        <begin position="440"/>
        <end position="458"/>
    </location>
</feature>
<dbReference type="GO" id="GO:0016042">
    <property type="term" value="P:lipid catabolic process"/>
    <property type="evidence" value="ECO:0007669"/>
    <property type="project" value="InterPro"/>
</dbReference>
<evidence type="ECO:0000259" key="4">
    <source>
        <dbReference type="Pfam" id="PF08341"/>
    </source>
</evidence>
<dbReference type="Pfam" id="PF05506">
    <property type="entry name" value="PLipase_C_C"/>
    <property type="match status" value="1"/>
</dbReference>
<proteinExistence type="predicted"/>
<dbReference type="Proteomes" id="UP000005940">
    <property type="component" value="Chromosome"/>
</dbReference>
<evidence type="ECO:0000313" key="6">
    <source>
        <dbReference type="Proteomes" id="UP000005940"/>
    </source>
</evidence>
<keyword evidence="2" id="KW-1133">Transmembrane helix</keyword>
<protein>
    <submittedName>
        <fullName evidence="5">TQXA domain-containing protein</fullName>
    </submittedName>
</protein>
<keyword evidence="2" id="KW-0472">Membrane</keyword>
<dbReference type="Pfam" id="PF08341">
    <property type="entry name" value="TED"/>
    <property type="match status" value="1"/>
</dbReference>
<dbReference type="InterPro" id="IPR008475">
    <property type="entry name" value="PLipase_C_C"/>
</dbReference>
<dbReference type="RefSeq" id="WP_100249216.1">
    <property type="nucleotide sequence ID" value="NZ_CP029159.1"/>
</dbReference>
<feature type="domain" description="Thioester" evidence="4">
    <location>
        <begin position="101"/>
        <end position="204"/>
    </location>
</feature>
<dbReference type="GO" id="GO:0004629">
    <property type="term" value="F:phospholipase C activity"/>
    <property type="evidence" value="ECO:0007669"/>
    <property type="project" value="InterPro"/>
</dbReference>
<feature type="domain" description="Bacterial phospholipase C C-terminal" evidence="3">
    <location>
        <begin position="336"/>
        <end position="406"/>
    </location>
</feature>
<evidence type="ECO:0000256" key="1">
    <source>
        <dbReference type="SAM" id="MobiDB-lite"/>
    </source>
</evidence>
<dbReference type="InterPro" id="IPR023849">
    <property type="entry name" value="TQXA_dom"/>
</dbReference>